<comment type="similarity">
    <text evidence="2">Belongs to the ABC transporter superfamily. ABCG family. Eye pigment precursor importer (TC 3.A.1.204) subfamily.</text>
</comment>
<reference evidence="11" key="2">
    <citation type="submission" date="2020-05" db="EMBL/GenBank/DDBJ databases">
        <authorList>
            <person name="Kang H.-M."/>
            <person name="Kim M.-S."/>
            <person name="Lee J.-S."/>
        </authorList>
    </citation>
    <scope>NUCLEOTIDE SEQUENCE</scope>
</reference>
<dbReference type="Pfam" id="PF00005">
    <property type="entry name" value="ABC_tran"/>
    <property type="match status" value="1"/>
</dbReference>
<keyword evidence="4 9" id="KW-0812">Transmembrane</keyword>
<dbReference type="GO" id="GO:0016887">
    <property type="term" value="F:ATP hydrolysis activity"/>
    <property type="evidence" value="ECO:0007669"/>
    <property type="project" value="InterPro"/>
</dbReference>
<evidence type="ECO:0000313" key="11">
    <source>
        <dbReference type="EMBL" id="QNH67973.1"/>
    </source>
</evidence>
<dbReference type="InterPro" id="IPR017871">
    <property type="entry name" value="ABC_transporter-like_CS"/>
</dbReference>
<evidence type="ECO:0000256" key="6">
    <source>
        <dbReference type="ARBA" id="ARBA00022840"/>
    </source>
</evidence>
<keyword evidence="3" id="KW-0813">Transport</keyword>
<dbReference type="GO" id="GO:0140359">
    <property type="term" value="F:ABC-type transporter activity"/>
    <property type="evidence" value="ECO:0007669"/>
    <property type="project" value="InterPro"/>
</dbReference>
<proteinExistence type="evidence at transcript level"/>
<feature type="transmembrane region" description="Helical" evidence="9">
    <location>
        <begin position="721"/>
        <end position="745"/>
    </location>
</feature>
<feature type="transmembrane region" description="Helical" evidence="9">
    <location>
        <begin position="495"/>
        <end position="518"/>
    </location>
</feature>
<dbReference type="InterPro" id="IPR003593">
    <property type="entry name" value="AAA+_ATPase"/>
</dbReference>
<dbReference type="PANTHER" id="PTHR48041:SF139">
    <property type="entry name" value="PROTEIN SCARLET"/>
    <property type="match status" value="1"/>
</dbReference>
<dbReference type="InterPro" id="IPR003439">
    <property type="entry name" value="ABC_transporter-like_ATP-bd"/>
</dbReference>
<dbReference type="PANTHER" id="PTHR48041">
    <property type="entry name" value="ABC TRANSPORTER G FAMILY MEMBER 28"/>
    <property type="match status" value="1"/>
</dbReference>
<dbReference type="Pfam" id="PF19055">
    <property type="entry name" value="ABC2_membrane_7"/>
    <property type="match status" value="1"/>
</dbReference>
<name>A0A7H9SP86_BRAPC</name>
<feature type="transmembrane region" description="Helical" evidence="9">
    <location>
        <begin position="639"/>
        <end position="658"/>
    </location>
</feature>
<evidence type="ECO:0000256" key="3">
    <source>
        <dbReference type="ARBA" id="ARBA00022448"/>
    </source>
</evidence>
<dbReference type="InterPro" id="IPR027417">
    <property type="entry name" value="P-loop_NTPase"/>
</dbReference>
<feature type="transmembrane region" description="Helical" evidence="9">
    <location>
        <begin position="605"/>
        <end position="632"/>
    </location>
</feature>
<evidence type="ECO:0000256" key="1">
    <source>
        <dbReference type="ARBA" id="ARBA00004141"/>
    </source>
</evidence>
<evidence type="ECO:0000256" key="7">
    <source>
        <dbReference type="ARBA" id="ARBA00022989"/>
    </source>
</evidence>
<accession>A0A7H9SP86</accession>
<sequence>MSLKDSNDDRFIYELSNNYLINENELNQSVENLKTDFKNDQNITVLNIKMDESSKELSHSIHENNSTDKNIPLYYQEKMKGDKKKIKRNKSLILTWENVTVCPRKKKSIFKFFDSQDEENYSWIDKINVFKKRAVEKPIISSNYNSVLKLENQSIESVSSISTSSTHKRKNGKILDNVSGLAKSGECIAIMGASGAGKTTLLNALNFRNSTRYLVSGKIKLNGKLVNGDELSNRCAYIQQDDLFITTLTVKEHLTFMAMLKMGANFSKEQKVERVHEIIREFNLEKCKDTKIGGINNKKGISGGEKRRLSFASEILTDPQILFCDEPTSGLDSNMALMTVQTLSNMANKGKIVVCTIHQPASQVFDKFDKLCLLAEGKVAYFGERESALDFFKSISYECPLKYNPADFYIDILAVKRNKINNMNNLQAICESYEKSNYHQETLETLKQIDEEYRKLDNPYMTKSSYTGKRYESSYFTQFVWLFWRQLLNTIREPLATRILIVQSIVIGLFLGFTYYQLGFDQAGIQNKNGLLFITLMQSCLSYLFGAASQIHYQWQVTYRDSKNRVYSVLIYFIAKIFSELPQNIIFPALTITIIYWLAGVHPDITVYFTILLLLIMASNTAVGFGTFLAVITPNLDATIGLIGPTFFPMLIFSGFLINSKSIPVYFVWIKYISWVYYTNEAVMITLWTRVKEIECNGMVNFCIKNGHEVLKQLAMDEKNFYLDVGMLIVMVVFWPTLSAVIVYFKSKK</sequence>
<keyword evidence="5" id="KW-0547">Nucleotide-binding</keyword>
<dbReference type="InterPro" id="IPR013525">
    <property type="entry name" value="ABC2_TM"/>
</dbReference>
<dbReference type="Gene3D" id="3.40.50.300">
    <property type="entry name" value="P-loop containing nucleotide triphosphate hydrolases"/>
    <property type="match status" value="1"/>
</dbReference>
<dbReference type="Pfam" id="PF01061">
    <property type="entry name" value="ABC2_membrane"/>
    <property type="match status" value="1"/>
</dbReference>
<dbReference type="PROSITE" id="PS00211">
    <property type="entry name" value="ABC_TRANSPORTER_1"/>
    <property type="match status" value="1"/>
</dbReference>
<evidence type="ECO:0000256" key="5">
    <source>
        <dbReference type="ARBA" id="ARBA00022741"/>
    </source>
</evidence>
<feature type="transmembrane region" description="Helical" evidence="9">
    <location>
        <begin position="569"/>
        <end position="599"/>
    </location>
</feature>
<dbReference type="InterPro" id="IPR050352">
    <property type="entry name" value="ABCG_transporters"/>
</dbReference>
<feature type="domain" description="ABC transporter" evidence="10">
    <location>
        <begin position="150"/>
        <end position="401"/>
    </location>
</feature>
<evidence type="ECO:0000259" key="10">
    <source>
        <dbReference type="PROSITE" id="PS50893"/>
    </source>
</evidence>
<evidence type="ECO:0000256" key="9">
    <source>
        <dbReference type="SAM" id="Phobius"/>
    </source>
</evidence>
<keyword evidence="8 9" id="KW-0472">Membrane</keyword>
<dbReference type="GO" id="GO:0005524">
    <property type="term" value="F:ATP binding"/>
    <property type="evidence" value="ECO:0007669"/>
    <property type="project" value="UniProtKB-KW"/>
</dbReference>
<dbReference type="InterPro" id="IPR043926">
    <property type="entry name" value="ABCG_dom"/>
</dbReference>
<protein>
    <submittedName>
        <fullName evidence="11">ATP-binding cassette transporter subfamily G-like protein 7</fullName>
    </submittedName>
</protein>
<dbReference type="PROSITE" id="PS50893">
    <property type="entry name" value="ABC_TRANSPORTER_2"/>
    <property type="match status" value="1"/>
</dbReference>
<feature type="transmembrane region" description="Helical" evidence="9">
    <location>
        <begin position="530"/>
        <end position="548"/>
    </location>
</feature>
<dbReference type="SUPFAM" id="SSF52540">
    <property type="entry name" value="P-loop containing nucleoside triphosphate hydrolases"/>
    <property type="match status" value="1"/>
</dbReference>
<evidence type="ECO:0000256" key="8">
    <source>
        <dbReference type="ARBA" id="ARBA00023136"/>
    </source>
</evidence>
<keyword evidence="7 9" id="KW-1133">Transmembrane helix</keyword>
<evidence type="ECO:0000256" key="4">
    <source>
        <dbReference type="ARBA" id="ARBA00022692"/>
    </source>
</evidence>
<dbReference type="AlphaFoldDB" id="A0A7H9SP86"/>
<dbReference type="SMART" id="SM00382">
    <property type="entry name" value="AAA"/>
    <property type="match status" value="1"/>
</dbReference>
<comment type="subcellular location">
    <subcellularLocation>
        <location evidence="1">Membrane</location>
        <topology evidence="1">Multi-pass membrane protein</topology>
    </subcellularLocation>
</comment>
<organism evidence="11">
    <name type="scientific">Brachionus plicatilis</name>
    <name type="common">Marine rotifer</name>
    <name type="synonym">Brachionus muelleri</name>
    <dbReference type="NCBI Taxonomy" id="10195"/>
    <lineage>
        <taxon>Eukaryota</taxon>
        <taxon>Metazoa</taxon>
        <taxon>Spiralia</taxon>
        <taxon>Gnathifera</taxon>
        <taxon>Rotifera</taxon>
        <taxon>Eurotatoria</taxon>
        <taxon>Monogononta</taxon>
        <taxon>Pseudotrocha</taxon>
        <taxon>Ploima</taxon>
        <taxon>Brachionidae</taxon>
        <taxon>Brachionus</taxon>
    </lineage>
</organism>
<reference evidence="11" key="1">
    <citation type="journal article" date="2020" name="Comp. Biochem. Physiol. Part D Genomics Proteomics">
        <title>The genome of the marine monogonont rotifer Brachionus rotundiformis and insight into species-specific detoxification components in Brachionus spp.</title>
        <authorList>
            <person name="Kang H.M."/>
            <person name="Kim M.S."/>
            <person name="Choi B.S."/>
            <person name="Kim D.H."/>
            <person name="Kim H.J."/>
            <person name="Hwang U.K."/>
            <person name="Hagiwara A."/>
            <person name="Lee J.S."/>
        </authorList>
    </citation>
    <scope>NUCLEOTIDE SEQUENCE</scope>
</reference>
<keyword evidence="6 11" id="KW-0067">ATP-binding</keyword>
<evidence type="ECO:0000256" key="2">
    <source>
        <dbReference type="ARBA" id="ARBA00005814"/>
    </source>
</evidence>
<dbReference type="EMBL" id="MT524918">
    <property type="protein sequence ID" value="QNH67973.1"/>
    <property type="molecule type" value="mRNA"/>
</dbReference>
<dbReference type="GO" id="GO:0005886">
    <property type="term" value="C:plasma membrane"/>
    <property type="evidence" value="ECO:0007669"/>
    <property type="project" value="TreeGrafter"/>
</dbReference>